<keyword evidence="1" id="KW-1133">Transmembrane helix</keyword>
<dbReference type="InterPro" id="IPR011047">
    <property type="entry name" value="Quinoprotein_ADH-like_sf"/>
</dbReference>
<dbReference type="EMBL" id="CP159218">
    <property type="protein sequence ID" value="XCG61999.1"/>
    <property type="molecule type" value="Genomic_DNA"/>
</dbReference>
<evidence type="ECO:0008006" key="3">
    <source>
        <dbReference type="Google" id="ProtNLM"/>
    </source>
</evidence>
<keyword evidence="1" id="KW-0472">Membrane</keyword>
<gene>
    <name evidence="2" type="ORF">ABLG96_11950</name>
</gene>
<reference evidence="2" key="1">
    <citation type="submission" date="2024-05" db="EMBL/GenBank/DDBJ databases">
        <authorList>
            <person name="Cai S.Y."/>
            <person name="Jin L.M."/>
            <person name="Li H.R."/>
        </authorList>
    </citation>
    <scope>NUCLEOTIDE SEQUENCE</scope>
    <source>
        <strain evidence="2">A5-74</strain>
    </source>
</reference>
<sequence>MPVQTTATTFGRRRRRDLLIALVIAVVAGTVAATIYLTSDIRAVTSNEAPHTALPKNAASAPTSLKPLWMQPGDGTLGAVASARGVVVTADEHGLIGRDPATGTQRWVYSRSNRDLCAVYSSDVTAGTESSAGPGVRGIIAIYRHGNRCQEVVTLDPRTGDRVYQRTMPGELDGEMISGGPYAGWLGHDLLDLWRFDLYRTYQYGNQPASPESNSGHTGCTFLDAAVTDEQFATVENCPQTSPTLRLVMNWADPGAQNHDGWSSWRSAPRTDIDTGATAARILGITADRVAVLVNAPVTALVVYDADGSVVSRTPTTAPAGAFDTTGPTPRTTLDDVQYALLGTTLMALTTANRTVKVTTTPTTADLLPTGSSSAAPTVTDEERDTPALAWQHPGVIGLPGAVSGNVLIPTATGIDVANRIEGTTVRNLTVSRPANPERVDLRVIGSNLVELRGDQVAVYGIVR</sequence>
<dbReference type="RefSeq" id="WP_353647615.1">
    <property type="nucleotide sequence ID" value="NZ_CP159218.1"/>
</dbReference>
<evidence type="ECO:0000256" key="1">
    <source>
        <dbReference type="SAM" id="Phobius"/>
    </source>
</evidence>
<evidence type="ECO:0000313" key="2">
    <source>
        <dbReference type="EMBL" id="XCG61999.1"/>
    </source>
</evidence>
<organism evidence="2">
    <name type="scientific">Nakamurella sp. A5-74</name>
    <dbReference type="NCBI Taxonomy" id="3158264"/>
    <lineage>
        <taxon>Bacteria</taxon>
        <taxon>Bacillati</taxon>
        <taxon>Actinomycetota</taxon>
        <taxon>Actinomycetes</taxon>
        <taxon>Nakamurellales</taxon>
        <taxon>Nakamurellaceae</taxon>
        <taxon>Nakamurella</taxon>
    </lineage>
</organism>
<dbReference type="SUPFAM" id="SSF50998">
    <property type="entry name" value="Quinoprotein alcohol dehydrogenase-like"/>
    <property type="match status" value="1"/>
</dbReference>
<dbReference type="Gene3D" id="2.130.10.10">
    <property type="entry name" value="YVTN repeat-like/Quinoprotein amine dehydrogenase"/>
    <property type="match status" value="1"/>
</dbReference>
<dbReference type="AlphaFoldDB" id="A0AAU8DKE7"/>
<feature type="transmembrane region" description="Helical" evidence="1">
    <location>
        <begin position="18"/>
        <end position="37"/>
    </location>
</feature>
<name>A0AAU8DKE7_9ACTN</name>
<dbReference type="InterPro" id="IPR015943">
    <property type="entry name" value="WD40/YVTN_repeat-like_dom_sf"/>
</dbReference>
<protein>
    <recommendedName>
        <fullName evidence="3">PQQ-binding-like beta-propeller repeat protein</fullName>
    </recommendedName>
</protein>
<keyword evidence="1" id="KW-0812">Transmembrane</keyword>
<proteinExistence type="predicted"/>
<accession>A0AAU8DKE7</accession>